<dbReference type="Proteomes" id="UP001419268">
    <property type="component" value="Unassembled WGS sequence"/>
</dbReference>
<protein>
    <submittedName>
        <fullName evidence="2">Uncharacterized protein</fullName>
    </submittedName>
</protein>
<dbReference type="AlphaFoldDB" id="A0AAP0DY14"/>
<gene>
    <name evidence="2" type="ORF">Scep_029532</name>
</gene>
<evidence type="ECO:0000313" key="2">
    <source>
        <dbReference type="EMBL" id="KAK9083061.1"/>
    </source>
</evidence>
<name>A0AAP0DY14_9MAGN</name>
<keyword evidence="3" id="KW-1185">Reference proteome</keyword>
<evidence type="ECO:0000256" key="1">
    <source>
        <dbReference type="SAM" id="MobiDB-lite"/>
    </source>
</evidence>
<evidence type="ECO:0000313" key="3">
    <source>
        <dbReference type="Proteomes" id="UP001419268"/>
    </source>
</evidence>
<feature type="region of interest" description="Disordered" evidence="1">
    <location>
        <begin position="1"/>
        <end position="43"/>
    </location>
</feature>
<dbReference type="EMBL" id="JBBNAG010000013">
    <property type="protein sequence ID" value="KAK9083061.1"/>
    <property type="molecule type" value="Genomic_DNA"/>
</dbReference>
<accession>A0AAP0DY14</accession>
<comment type="caution">
    <text evidence="2">The sequence shown here is derived from an EMBL/GenBank/DDBJ whole genome shotgun (WGS) entry which is preliminary data.</text>
</comment>
<proteinExistence type="predicted"/>
<organism evidence="2 3">
    <name type="scientific">Stephania cephalantha</name>
    <dbReference type="NCBI Taxonomy" id="152367"/>
    <lineage>
        <taxon>Eukaryota</taxon>
        <taxon>Viridiplantae</taxon>
        <taxon>Streptophyta</taxon>
        <taxon>Embryophyta</taxon>
        <taxon>Tracheophyta</taxon>
        <taxon>Spermatophyta</taxon>
        <taxon>Magnoliopsida</taxon>
        <taxon>Ranunculales</taxon>
        <taxon>Menispermaceae</taxon>
        <taxon>Menispermoideae</taxon>
        <taxon>Cissampelideae</taxon>
        <taxon>Stephania</taxon>
    </lineage>
</organism>
<reference evidence="2 3" key="1">
    <citation type="submission" date="2024-01" db="EMBL/GenBank/DDBJ databases">
        <title>Genome assemblies of Stephania.</title>
        <authorList>
            <person name="Yang L."/>
        </authorList>
    </citation>
    <scope>NUCLEOTIDE SEQUENCE [LARGE SCALE GENOMIC DNA]</scope>
    <source>
        <strain evidence="2">JXDWG</strain>
        <tissue evidence="2">Leaf</tissue>
    </source>
</reference>
<sequence>MKGHAGKPGERKWGHPPKGSRGYGNQVKGKWGHPPKGSREFDETKRCVAPMKPSFFERFKANIAQQGTSNWPKPRPHSN</sequence>